<dbReference type="PANTHER" id="PTHR12175:SF5">
    <property type="entry name" value="OS03G0795500 PROTEIN"/>
    <property type="match status" value="1"/>
</dbReference>
<reference evidence="2" key="1">
    <citation type="journal article" date="2018" name="Nat. Genet.">
        <title>Extensive intraspecific gene order and gene structural variations between Mo17 and other maize genomes.</title>
        <authorList>
            <person name="Sun S."/>
            <person name="Zhou Y."/>
            <person name="Chen J."/>
            <person name="Shi J."/>
            <person name="Zhao H."/>
            <person name="Zhao H."/>
            <person name="Song W."/>
            <person name="Zhang M."/>
            <person name="Cui Y."/>
            <person name="Dong X."/>
            <person name="Liu H."/>
            <person name="Ma X."/>
            <person name="Jiao Y."/>
            <person name="Wang B."/>
            <person name="Wei X."/>
            <person name="Stein J.C."/>
            <person name="Glaubitz J.C."/>
            <person name="Lu F."/>
            <person name="Yu G."/>
            <person name="Liang C."/>
            <person name="Fengler K."/>
            <person name="Li B."/>
            <person name="Rafalski A."/>
            <person name="Schnable P.S."/>
            <person name="Ware D.H."/>
            <person name="Buckler E.S."/>
            <person name="Lai J."/>
        </authorList>
    </citation>
    <scope>NUCLEOTIDE SEQUENCE [LARGE SCALE GENOMIC DNA]</scope>
    <source>
        <tissue evidence="2">Seedling</tissue>
    </source>
</reference>
<accession>A0A317YGB0</accession>
<name>A0A317YGB0_MAIZE</name>
<keyword evidence="1" id="KW-0812">Transmembrane</keyword>
<feature type="transmembrane region" description="Helical" evidence="1">
    <location>
        <begin position="128"/>
        <end position="153"/>
    </location>
</feature>
<comment type="caution">
    <text evidence="2">The sequence shown here is derived from an EMBL/GenBank/DDBJ whole genome shotgun (WGS) entry which is preliminary data.</text>
</comment>
<sequence length="184" mass="20392">MACVAMTSSAACTVDLIDFIDWTGVECLNQDSSHNIVNALKQVDLIDFIDWTGVECLNQDSSHNIVNALKQAMTQILKGINSYRSSLKVPLSENKNAPVIRSVPFTITPIIMYSEFLISLLVQSGSRLFGFIGAGATLGQLFGSLFAASMAWLGPWQDKLLIPWLMMKFLPQMETMTSGQKYRF</sequence>
<keyword evidence="1" id="KW-1133">Transmembrane helix</keyword>
<proteinExistence type="predicted"/>
<protein>
    <submittedName>
        <fullName evidence="2">PITH domain-containing protein</fullName>
    </submittedName>
</protein>
<gene>
    <name evidence="2" type="primary">At3g04780_1</name>
    <name evidence="2" type="ORF">Zm00014a_033580</name>
</gene>
<feature type="transmembrane region" description="Helical" evidence="1">
    <location>
        <begin position="103"/>
        <end position="122"/>
    </location>
</feature>
<evidence type="ECO:0000256" key="1">
    <source>
        <dbReference type="SAM" id="Phobius"/>
    </source>
</evidence>
<dbReference type="PANTHER" id="PTHR12175">
    <property type="entry name" value="AD039 HT014 THIOREDOXIN FAMILY TRP26"/>
    <property type="match status" value="1"/>
</dbReference>
<dbReference type="InterPro" id="IPR045099">
    <property type="entry name" value="PITH1-like"/>
</dbReference>
<dbReference type="EMBL" id="NCVQ01000001">
    <property type="protein sequence ID" value="PWZ56814.1"/>
    <property type="molecule type" value="Genomic_DNA"/>
</dbReference>
<keyword evidence="1" id="KW-0472">Membrane</keyword>
<dbReference type="AlphaFoldDB" id="A0A317YGB0"/>
<evidence type="ECO:0000313" key="2">
    <source>
        <dbReference type="EMBL" id="PWZ56814.1"/>
    </source>
</evidence>
<organism evidence="2">
    <name type="scientific">Zea mays</name>
    <name type="common">Maize</name>
    <dbReference type="NCBI Taxonomy" id="4577"/>
    <lineage>
        <taxon>Eukaryota</taxon>
        <taxon>Viridiplantae</taxon>
        <taxon>Streptophyta</taxon>
        <taxon>Embryophyta</taxon>
        <taxon>Tracheophyta</taxon>
        <taxon>Spermatophyta</taxon>
        <taxon>Magnoliopsida</taxon>
        <taxon>Liliopsida</taxon>
        <taxon>Poales</taxon>
        <taxon>Poaceae</taxon>
        <taxon>PACMAD clade</taxon>
        <taxon>Panicoideae</taxon>
        <taxon>Andropogonodae</taxon>
        <taxon>Andropogoneae</taxon>
        <taxon>Tripsacinae</taxon>
        <taxon>Zea</taxon>
    </lineage>
</organism>
<dbReference type="Proteomes" id="UP000251960">
    <property type="component" value="Chromosome 1"/>
</dbReference>